<gene>
    <name evidence="2" type="ordered locus">MYSTI_06766</name>
</gene>
<evidence type="ECO:0000256" key="1">
    <source>
        <dbReference type="SAM" id="SignalP"/>
    </source>
</evidence>
<dbReference type="EMBL" id="CP004025">
    <property type="protein sequence ID" value="AGC48039.1"/>
    <property type="molecule type" value="Genomic_DNA"/>
</dbReference>
<dbReference type="Proteomes" id="UP000011131">
    <property type="component" value="Chromosome"/>
</dbReference>
<evidence type="ECO:0008006" key="4">
    <source>
        <dbReference type="Google" id="ProtNLM"/>
    </source>
</evidence>
<keyword evidence="1" id="KW-0732">Signal</keyword>
<feature type="signal peptide" evidence="1">
    <location>
        <begin position="1"/>
        <end position="22"/>
    </location>
</feature>
<reference evidence="2 3" key="1">
    <citation type="journal article" date="2013" name="Genome Announc.">
        <title>Complete genome sequence of Myxococcus stipitatus strain DSM 14675, a fruiting myxobacterium.</title>
        <authorList>
            <person name="Huntley S."/>
            <person name="Kneip S."/>
            <person name="Treuner-Lange A."/>
            <person name="Sogaard-Andersen L."/>
        </authorList>
    </citation>
    <scope>NUCLEOTIDE SEQUENCE [LARGE SCALE GENOMIC DNA]</scope>
    <source>
        <strain evidence="3">DSM 14675 / JCM 12634 / Mx s8</strain>
    </source>
</reference>
<accession>L7UNJ2</accession>
<dbReference type="PATRIC" id="fig|1278073.3.peg.6872"/>
<dbReference type="AlphaFoldDB" id="L7UNJ2"/>
<sequence>MRANLPFLTLAFLTLASSASFAQDAAVDDVCAEDGSPPASFPSCTWSIAVEGGEVLLDAVGTASAEEVRAALAEGRDPTLSPHVMTGEEGARVVEAVVHAMSELPSVVHDDLPPHELQDREGPVTVIEGKVAVVGLFGGRVTIFAWEDGGYTILFRFPGLPPLFYDSNRGWHW</sequence>
<name>L7UNJ2_MYXSD</name>
<dbReference type="KEGG" id="msd:MYSTI_06766"/>
<feature type="chain" id="PRO_5003984532" description="Lipoprotein" evidence="1">
    <location>
        <begin position="23"/>
        <end position="173"/>
    </location>
</feature>
<evidence type="ECO:0000313" key="2">
    <source>
        <dbReference type="EMBL" id="AGC48039.1"/>
    </source>
</evidence>
<proteinExistence type="predicted"/>
<protein>
    <recommendedName>
        <fullName evidence="4">Lipoprotein</fullName>
    </recommendedName>
</protein>
<dbReference type="HOGENOM" id="CLU_1633606_0_0_7"/>
<keyword evidence="3" id="KW-1185">Reference proteome</keyword>
<organism evidence="2 3">
    <name type="scientific">Myxococcus stipitatus (strain DSM 14675 / JCM 12634 / Mx s8)</name>
    <dbReference type="NCBI Taxonomy" id="1278073"/>
    <lineage>
        <taxon>Bacteria</taxon>
        <taxon>Pseudomonadati</taxon>
        <taxon>Myxococcota</taxon>
        <taxon>Myxococcia</taxon>
        <taxon>Myxococcales</taxon>
        <taxon>Cystobacterineae</taxon>
        <taxon>Myxococcaceae</taxon>
        <taxon>Myxococcus</taxon>
    </lineage>
</organism>
<evidence type="ECO:0000313" key="3">
    <source>
        <dbReference type="Proteomes" id="UP000011131"/>
    </source>
</evidence>